<protein>
    <submittedName>
        <fullName evidence="3">Uncharacterized protein</fullName>
    </submittedName>
</protein>
<proteinExistence type="predicted"/>
<name>A0A2T7A316_TUBBO</name>
<feature type="signal peptide" evidence="2">
    <location>
        <begin position="1"/>
        <end position="18"/>
    </location>
</feature>
<feature type="compositionally biased region" description="Basic and acidic residues" evidence="1">
    <location>
        <begin position="198"/>
        <end position="209"/>
    </location>
</feature>
<organism evidence="3 4">
    <name type="scientific">Tuber borchii</name>
    <name type="common">White truffle</name>
    <dbReference type="NCBI Taxonomy" id="42251"/>
    <lineage>
        <taxon>Eukaryota</taxon>
        <taxon>Fungi</taxon>
        <taxon>Dikarya</taxon>
        <taxon>Ascomycota</taxon>
        <taxon>Pezizomycotina</taxon>
        <taxon>Pezizomycetes</taxon>
        <taxon>Pezizales</taxon>
        <taxon>Tuberaceae</taxon>
        <taxon>Tuber</taxon>
    </lineage>
</organism>
<evidence type="ECO:0000256" key="2">
    <source>
        <dbReference type="SAM" id="SignalP"/>
    </source>
</evidence>
<dbReference type="OrthoDB" id="5409012at2759"/>
<keyword evidence="4" id="KW-1185">Reference proteome</keyword>
<evidence type="ECO:0000313" key="3">
    <source>
        <dbReference type="EMBL" id="PUU82114.1"/>
    </source>
</evidence>
<feature type="chain" id="PRO_5015750220" evidence="2">
    <location>
        <begin position="19"/>
        <end position="374"/>
    </location>
</feature>
<reference evidence="3 4" key="1">
    <citation type="submission" date="2017-04" db="EMBL/GenBank/DDBJ databases">
        <title>Draft genome sequence of Tuber borchii Vittad., a whitish edible truffle.</title>
        <authorList>
            <consortium name="DOE Joint Genome Institute"/>
            <person name="Murat C."/>
            <person name="Kuo A."/>
            <person name="Barry K.W."/>
            <person name="Clum A."/>
            <person name="Dockter R.B."/>
            <person name="Fauchery L."/>
            <person name="Iotti M."/>
            <person name="Kohler A."/>
            <person name="Labutti K."/>
            <person name="Lindquist E.A."/>
            <person name="Lipzen A."/>
            <person name="Ohm R.A."/>
            <person name="Wang M."/>
            <person name="Grigoriev I.V."/>
            <person name="Zambonelli A."/>
            <person name="Martin F.M."/>
        </authorList>
    </citation>
    <scope>NUCLEOTIDE SEQUENCE [LARGE SCALE GENOMIC DNA]</scope>
    <source>
        <strain evidence="3 4">Tbo3840</strain>
    </source>
</reference>
<sequence>MQTLQFLFILPFVQYTAPSPLPNKPIRQILPHSHYRNHPRSADPSSQFDDPPIYGPGPGDFCDPPTTITVTVPSPATVGGAQLEPITSTVTVAAKGVDTGLFDGIFGPINIGQSVKPQRVITVAMETSTVVLPGSTETVTMRVTGSEVTVTGETREVTVTVSAQNAGDVPSTIITYLTSTITERDTMNTREPMPKLSGKKEDETAKSGGEDSAETPIPSIPSHRSFVHLGGMRAQAQSPTAEPQTLNINPEEAPIPLPLLPQPITYHNPSIPTETPTSTPAPTTATPTELDSSATATAERTGIREFSKMSSSAPAEPSINALGNDVEDGSHEDVAALAAQLGSEQVHHPSGFVPDYAPKKTATLAPPAATTVSR</sequence>
<feature type="region of interest" description="Disordered" evidence="1">
    <location>
        <begin position="184"/>
        <end position="331"/>
    </location>
</feature>
<keyword evidence="2" id="KW-0732">Signal</keyword>
<dbReference type="EMBL" id="NESQ01000034">
    <property type="protein sequence ID" value="PUU82114.1"/>
    <property type="molecule type" value="Genomic_DNA"/>
</dbReference>
<feature type="compositionally biased region" description="Polar residues" evidence="1">
    <location>
        <begin position="235"/>
        <end position="246"/>
    </location>
</feature>
<dbReference type="AlphaFoldDB" id="A0A2T7A316"/>
<feature type="region of interest" description="Disordered" evidence="1">
    <location>
        <begin position="34"/>
        <end position="63"/>
    </location>
</feature>
<dbReference type="Proteomes" id="UP000244722">
    <property type="component" value="Unassembled WGS sequence"/>
</dbReference>
<evidence type="ECO:0000256" key="1">
    <source>
        <dbReference type="SAM" id="MobiDB-lite"/>
    </source>
</evidence>
<comment type="caution">
    <text evidence="3">The sequence shown here is derived from an EMBL/GenBank/DDBJ whole genome shotgun (WGS) entry which is preliminary data.</text>
</comment>
<gene>
    <name evidence="3" type="ORF">B9Z19DRAFT_1190714</name>
</gene>
<evidence type="ECO:0000313" key="4">
    <source>
        <dbReference type="Proteomes" id="UP000244722"/>
    </source>
</evidence>
<accession>A0A2T7A316</accession>
<feature type="compositionally biased region" description="Low complexity" evidence="1">
    <location>
        <begin position="269"/>
        <end position="289"/>
    </location>
</feature>